<organism evidence="1">
    <name type="scientific">Arundo donax</name>
    <name type="common">Giant reed</name>
    <name type="synonym">Donax arundinaceus</name>
    <dbReference type="NCBI Taxonomy" id="35708"/>
    <lineage>
        <taxon>Eukaryota</taxon>
        <taxon>Viridiplantae</taxon>
        <taxon>Streptophyta</taxon>
        <taxon>Embryophyta</taxon>
        <taxon>Tracheophyta</taxon>
        <taxon>Spermatophyta</taxon>
        <taxon>Magnoliopsida</taxon>
        <taxon>Liliopsida</taxon>
        <taxon>Poales</taxon>
        <taxon>Poaceae</taxon>
        <taxon>PACMAD clade</taxon>
        <taxon>Arundinoideae</taxon>
        <taxon>Arundineae</taxon>
        <taxon>Arundo</taxon>
    </lineage>
</organism>
<protein>
    <submittedName>
        <fullName evidence="1">Uncharacterized protein</fullName>
    </submittedName>
</protein>
<dbReference type="EMBL" id="GBRH01282043">
    <property type="protein sequence ID" value="JAD15852.1"/>
    <property type="molecule type" value="Transcribed_RNA"/>
</dbReference>
<dbReference type="AlphaFoldDB" id="A0A0A9TIT4"/>
<sequence>MNYLKVCICNLPPLCLIFLNKLDLQTKSYTVWVAVELCIQEESSKTFGFFKCTEKK</sequence>
<reference evidence="1" key="2">
    <citation type="journal article" date="2015" name="Data Brief">
        <title>Shoot transcriptome of the giant reed, Arundo donax.</title>
        <authorList>
            <person name="Barrero R.A."/>
            <person name="Guerrero F.D."/>
            <person name="Moolhuijzen P."/>
            <person name="Goolsby J.A."/>
            <person name="Tidwell J."/>
            <person name="Bellgard S.E."/>
            <person name="Bellgard M.I."/>
        </authorList>
    </citation>
    <scope>NUCLEOTIDE SEQUENCE</scope>
    <source>
        <tissue evidence="1">Shoot tissue taken approximately 20 cm above the soil surface</tissue>
    </source>
</reference>
<accession>A0A0A9TIT4</accession>
<proteinExistence type="predicted"/>
<evidence type="ECO:0000313" key="1">
    <source>
        <dbReference type="EMBL" id="JAD15852.1"/>
    </source>
</evidence>
<name>A0A0A9TIT4_ARUDO</name>
<reference evidence="1" key="1">
    <citation type="submission" date="2014-09" db="EMBL/GenBank/DDBJ databases">
        <authorList>
            <person name="Magalhaes I.L.F."/>
            <person name="Oliveira U."/>
            <person name="Santos F.R."/>
            <person name="Vidigal T.H.D.A."/>
            <person name="Brescovit A.D."/>
            <person name="Santos A.J."/>
        </authorList>
    </citation>
    <scope>NUCLEOTIDE SEQUENCE</scope>
    <source>
        <tissue evidence="1">Shoot tissue taken approximately 20 cm above the soil surface</tissue>
    </source>
</reference>